<gene>
    <name evidence="6" type="ORF">GBAR_LOCUS11921</name>
</gene>
<evidence type="ECO:0000256" key="1">
    <source>
        <dbReference type="ARBA" id="ARBA00022729"/>
    </source>
</evidence>
<feature type="non-terminal residue" evidence="6">
    <location>
        <position position="1"/>
    </location>
</feature>
<evidence type="ECO:0000259" key="5">
    <source>
        <dbReference type="SMART" id="SM00237"/>
    </source>
</evidence>
<dbReference type="SMART" id="SM00237">
    <property type="entry name" value="Calx_beta"/>
    <property type="match status" value="1"/>
</dbReference>
<organism evidence="6 7">
    <name type="scientific">Geodia barretti</name>
    <name type="common">Barrett's horny sponge</name>
    <dbReference type="NCBI Taxonomy" id="519541"/>
    <lineage>
        <taxon>Eukaryota</taxon>
        <taxon>Metazoa</taxon>
        <taxon>Porifera</taxon>
        <taxon>Demospongiae</taxon>
        <taxon>Heteroscleromorpha</taxon>
        <taxon>Tetractinellida</taxon>
        <taxon>Astrophorina</taxon>
        <taxon>Geodiidae</taxon>
        <taxon>Geodia</taxon>
    </lineage>
</organism>
<evidence type="ECO:0000256" key="4">
    <source>
        <dbReference type="ARBA" id="ARBA00023065"/>
    </source>
</evidence>
<sequence length="356" mass="37717">ILPGSTDRCINITILNDNIALEEKENFAVEIVMASVPSITSTAEIIITDSNGGSLNTLTKHWCSNNDICLLVATVSLEETLYRVTEAGGSVQVCVRVGSPSSGCPIASAFVVSLYTNDDDADSVTDYSAVLATLSFQPCFTLQCVTIAITDDSIPEPDESFSLILERSPGLDSRITLASSTGSVLILNDDDFLCTASGVPEVTVIVCTGNQPGSSLQCSFNGGQLHSCNAPMVLTRIVSPPGNQSVRIVSSTGEESTVSYSITTADPVTAFLPPLEIILNGGSPLVTESSVEAVFVTTRPVTGVRCFLRYDNKNDYKDCSSGRVSFTDLSPGEYVLKIYAYNQQSDSATAKIVVTI</sequence>
<dbReference type="InterPro" id="IPR003644">
    <property type="entry name" value="Calx_beta"/>
</dbReference>
<dbReference type="Gene3D" id="2.60.40.2030">
    <property type="match status" value="1"/>
</dbReference>
<dbReference type="PANTHER" id="PTHR11878:SF65">
    <property type="entry name" value="NA_CA-EXCHANGE PROTEIN, ISOFORM G"/>
    <property type="match status" value="1"/>
</dbReference>
<comment type="caution">
    <text evidence="6">The sequence shown here is derived from an EMBL/GenBank/DDBJ whole genome shotgun (WGS) entry which is preliminary data.</text>
</comment>
<dbReference type="Proteomes" id="UP001174909">
    <property type="component" value="Unassembled WGS sequence"/>
</dbReference>
<keyword evidence="7" id="KW-1185">Reference proteome</keyword>
<keyword evidence="4" id="KW-0406">Ion transport</keyword>
<feature type="domain" description="Calx-beta" evidence="5">
    <location>
        <begin position="66"/>
        <end position="166"/>
    </location>
</feature>
<dbReference type="InterPro" id="IPR051171">
    <property type="entry name" value="CaCA"/>
</dbReference>
<dbReference type="InterPro" id="IPR038081">
    <property type="entry name" value="CalX-like_sf"/>
</dbReference>
<reference evidence="6" key="1">
    <citation type="submission" date="2023-03" db="EMBL/GenBank/DDBJ databases">
        <authorList>
            <person name="Steffen K."/>
            <person name="Cardenas P."/>
        </authorList>
    </citation>
    <scope>NUCLEOTIDE SEQUENCE</scope>
</reference>
<keyword evidence="3" id="KW-0106">Calcium</keyword>
<dbReference type="GO" id="GO:0016020">
    <property type="term" value="C:membrane"/>
    <property type="evidence" value="ECO:0007669"/>
    <property type="project" value="InterPro"/>
</dbReference>
<keyword evidence="4" id="KW-0813">Transport</keyword>
<dbReference type="GO" id="GO:0007154">
    <property type="term" value="P:cell communication"/>
    <property type="evidence" value="ECO:0007669"/>
    <property type="project" value="InterPro"/>
</dbReference>
<proteinExistence type="predicted"/>
<keyword evidence="1" id="KW-0732">Signal</keyword>
<evidence type="ECO:0000313" key="6">
    <source>
        <dbReference type="EMBL" id="CAI8019903.1"/>
    </source>
</evidence>
<dbReference type="SUPFAM" id="SSF141072">
    <property type="entry name" value="CalX-like"/>
    <property type="match status" value="1"/>
</dbReference>
<dbReference type="EMBL" id="CASHTH010001785">
    <property type="protein sequence ID" value="CAI8019903.1"/>
    <property type="molecule type" value="Genomic_DNA"/>
</dbReference>
<evidence type="ECO:0000256" key="3">
    <source>
        <dbReference type="ARBA" id="ARBA00022837"/>
    </source>
</evidence>
<evidence type="ECO:0000256" key="2">
    <source>
        <dbReference type="ARBA" id="ARBA00022737"/>
    </source>
</evidence>
<evidence type="ECO:0000313" key="7">
    <source>
        <dbReference type="Proteomes" id="UP001174909"/>
    </source>
</evidence>
<keyword evidence="2" id="KW-0677">Repeat</keyword>
<dbReference type="Pfam" id="PF03160">
    <property type="entry name" value="Calx-beta"/>
    <property type="match status" value="2"/>
</dbReference>
<name>A0AA35RY39_GEOBA</name>
<accession>A0AA35RY39</accession>
<dbReference type="PANTHER" id="PTHR11878">
    <property type="entry name" value="SODIUM/CALCIUM EXCHANGER"/>
    <property type="match status" value="1"/>
</dbReference>
<dbReference type="AlphaFoldDB" id="A0AA35RY39"/>
<protein>
    <recommendedName>
        <fullName evidence="5">Calx-beta domain-containing protein</fullName>
    </recommendedName>
</protein>
<dbReference type="GO" id="GO:0030001">
    <property type="term" value="P:metal ion transport"/>
    <property type="evidence" value="ECO:0007669"/>
    <property type="project" value="TreeGrafter"/>
</dbReference>